<comment type="function">
    <text evidence="5">Catalyzes the catabolism of the allantoin degradation intermediate (S)-ureidoglycolate, generating urea and glyoxylate. Involved in the utilization of allantoin as nitrogen source.</text>
</comment>
<dbReference type="InterPro" id="IPR047233">
    <property type="entry name" value="UAH_cupin"/>
</dbReference>
<dbReference type="SUPFAM" id="SSF51182">
    <property type="entry name" value="RmlC-like cupins"/>
    <property type="match status" value="1"/>
</dbReference>
<dbReference type="NCBIfam" id="NF009932">
    <property type="entry name" value="PRK13395.1"/>
    <property type="match status" value="1"/>
</dbReference>
<dbReference type="CDD" id="cd20298">
    <property type="entry name" value="cupin_UAH"/>
    <property type="match status" value="1"/>
</dbReference>
<evidence type="ECO:0000256" key="5">
    <source>
        <dbReference type="HAMAP-Rule" id="MF_00616"/>
    </source>
</evidence>
<keyword evidence="2 5" id="KW-0659">Purine metabolism</keyword>
<dbReference type="InterPro" id="IPR011051">
    <property type="entry name" value="RmlC_Cupin_sf"/>
</dbReference>
<protein>
    <recommendedName>
        <fullName evidence="5">Ureidoglycolate lyase</fullName>
        <ecNumber evidence="5">4.3.2.3</ecNumber>
    </recommendedName>
    <alternativeName>
        <fullName evidence="5">Ureidoglycolatase</fullName>
    </alternativeName>
</protein>
<evidence type="ECO:0000313" key="6">
    <source>
        <dbReference type="EMBL" id="MDV6225517.1"/>
    </source>
</evidence>
<dbReference type="EMBL" id="JAWLIP010000001">
    <property type="protein sequence ID" value="MDV6225517.1"/>
    <property type="molecule type" value="Genomic_DNA"/>
</dbReference>
<evidence type="ECO:0000256" key="1">
    <source>
        <dbReference type="ARBA" id="ARBA00011738"/>
    </source>
</evidence>
<keyword evidence="7" id="KW-1185">Reference proteome</keyword>
<evidence type="ECO:0000256" key="4">
    <source>
        <dbReference type="ARBA" id="ARBA00047684"/>
    </source>
</evidence>
<dbReference type="EC" id="4.3.2.3" evidence="5"/>
<dbReference type="PIRSF" id="PIRSF017306">
    <property type="entry name" value="Ureidogly_hydro"/>
    <property type="match status" value="1"/>
</dbReference>
<dbReference type="GO" id="GO:0016829">
    <property type="term" value="F:lyase activity"/>
    <property type="evidence" value="ECO:0007669"/>
    <property type="project" value="UniProtKB-KW"/>
</dbReference>
<accession>A0ABU4AGZ8</accession>
<dbReference type="HAMAP" id="MF_00616">
    <property type="entry name" value="Ureidogly_lyase"/>
    <property type="match status" value="1"/>
</dbReference>
<dbReference type="InterPro" id="IPR024060">
    <property type="entry name" value="Ureidoglycolate_lyase_dom_sf"/>
</dbReference>
<comment type="caution">
    <text evidence="6">The sequence shown here is derived from an EMBL/GenBank/DDBJ whole genome shotgun (WGS) entry which is preliminary data.</text>
</comment>
<keyword evidence="3 5" id="KW-0456">Lyase</keyword>
<comment type="catalytic activity">
    <reaction evidence="4 5">
        <text>(S)-ureidoglycolate = urea + glyoxylate</text>
        <dbReference type="Rhea" id="RHEA:11304"/>
        <dbReference type="ChEBI" id="CHEBI:16199"/>
        <dbReference type="ChEBI" id="CHEBI:36655"/>
        <dbReference type="ChEBI" id="CHEBI:57296"/>
        <dbReference type="EC" id="4.3.2.3"/>
    </reaction>
</comment>
<dbReference type="RefSeq" id="WP_206553761.1">
    <property type="nucleotide sequence ID" value="NZ_JAWLIP010000001.1"/>
</dbReference>
<comment type="cofactor">
    <cofactor evidence="5">
        <name>Ni(2+)</name>
        <dbReference type="ChEBI" id="CHEBI:49786"/>
    </cofactor>
</comment>
<comment type="subunit">
    <text evidence="1 5">Homodimer.</text>
</comment>
<organism evidence="6 7">
    <name type="scientific">Nitratireductor aquimarinus</name>
    <dbReference type="NCBI Taxonomy" id="889300"/>
    <lineage>
        <taxon>Bacteria</taxon>
        <taxon>Pseudomonadati</taxon>
        <taxon>Pseudomonadota</taxon>
        <taxon>Alphaproteobacteria</taxon>
        <taxon>Hyphomicrobiales</taxon>
        <taxon>Phyllobacteriaceae</taxon>
        <taxon>Nitratireductor</taxon>
    </lineage>
</organism>
<comment type="pathway">
    <text evidence="5">Nitrogen metabolism; (S)-allantoin degradation.</text>
</comment>
<reference evidence="6 7" key="1">
    <citation type="submission" date="2023-10" db="EMBL/GenBank/DDBJ databases">
        <authorList>
            <person name="Venkata Ramana C."/>
            <person name="Sasikala C."/>
            <person name="Dhurka M."/>
        </authorList>
    </citation>
    <scope>NUCLEOTIDE SEQUENCE [LARGE SCALE GENOMIC DNA]</scope>
    <source>
        <strain evidence="6 7">KCTC 32151</strain>
    </source>
</reference>
<evidence type="ECO:0000256" key="2">
    <source>
        <dbReference type="ARBA" id="ARBA00022631"/>
    </source>
</evidence>
<dbReference type="Pfam" id="PF04115">
    <property type="entry name" value="Ureidogly_lyase"/>
    <property type="match status" value="1"/>
</dbReference>
<evidence type="ECO:0000256" key="3">
    <source>
        <dbReference type="ARBA" id="ARBA00023239"/>
    </source>
</evidence>
<evidence type="ECO:0000313" key="7">
    <source>
        <dbReference type="Proteomes" id="UP001185659"/>
    </source>
</evidence>
<dbReference type="Proteomes" id="UP001185659">
    <property type="component" value="Unassembled WGS sequence"/>
</dbReference>
<name>A0ABU4AGZ8_9HYPH</name>
<dbReference type="Gene3D" id="2.60.120.480">
    <property type="entry name" value="Ureidoglycolate hydrolase"/>
    <property type="match status" value="1"/>
</dbReference>
<dbReference type="InterPro" id="IPR023525">
    <property type="entry name" value="Ureidogly_lyase_bac"/>
</dbReference>
<gene>
    <name evidence="5" type="primary">allA</name>
    <name evidence="6" type="ORF">R2G56_04385</name>
</gene>
<comment type="similarity">
    <text evidence="5">Belongs to the ureidoglycolate lyase family.</text>
</comment>
<sequence length="166" mass="18248">MKRIEAEKLTRAAFAPFGDVIETEGAESFLINADKCRRFHDLATVEAAGENARVLINIFRGTPYALPLRLSMVERHPLGSQAFMPLSPAPFLVIVCPDEDGRPGEPHAFITHPGQGVNYARGTWHGVLTPIAAPQDFVVVDRGGDGNNLEEFHFQEPYEITVPSLP</sequence>
<dbReference type="PANTHER" id="PTHR21221">
    <property type="entry name" value="UREIDOGLYCOLATE HYDROLASE"/>
    <property type="match status" value="1"/>
</dbReference>
<dbReference type="InterPro" id="IPR007247">
    <property type="entry name" value="Ureidogly_lyase"/>
</dbReference>
<dbReference type="PANTHER" id="PTHR21221:SF1">
    <property type="entry name" value="UREIDOGLYCOLATE LYASE"/>
    <property type="match status" value="1"/>
</dbReference>
<proteinExistence type="inferred from homology"/>